<evidence type="ECO:0000256" key="5">
    <source>
        <dbReference type="ARBA" id="ARBA00023239"/>
    </source>
</evidence>
<protein>
    <recommendedName>
        <fullName evidence="2 8">Carbonic anhydrase</fullName>
        <ecNumber evidence="2 8">4.2.1.1</ecNumber>
    </recommendedName>
    <alternativeName>
        <fullName evidence="8">Carbonate dehydratase</fullName>
    </alternativeName>
</protein>
<comment type="similarity">
    <text evidence="1 8">Belongs to the beta-class carbonic anhydrase family.</text>
</comment>
<evidence type="ECO:0000256" key="7">
    <source>
        <dbReference type="PIRSR" id="PIRSR601765-1"/>
    </source>
</evidence>
<evidence type="ECO:0000313" key="10">
    <source>
        <dbReference type="Proteomes" id="UP001195769"/>
    </source>
</evidence>
<dbReference type="PANTHER" id="PTHR11002:SF76">
    <property type="entry name" value="CARBONIC ANHYDRASE"/>
    <property type="match status" value="1"/>
</dbReference>
<keyword evidence="3 7" id="KW-0479">Metal-binding</keyword>
<dbReference type="GO" id="GO:0004089">
    <property type="term" value="F:carbonate dehydratase activity"/>
    <property type="evidence" value="ECO:0007669"/>
    <property type="project" value="UniProtKB-UniRule"/>
</dbReference>
<dbReference type="GO" id="GO:0008270">
    <property type="term" value="F:zinc ion binding"/>
    <property type="evidence" value="ECO:0007669"/>
    <property type="project" value="UniProtKB-UniRule"/>
</dbReference>
<comment type="catalytic activity">
    <reaction evidence="6 8">
        <text>hydrogencarbonate + H(+) = CO2 + H2O</text>
        <dbReference type="Rhea" id="RHEA:10748"/>
        <dbReference type="ChEBI" id="CHEBI:15377"/>
        <dbReference type="ChEBI" id="CHEBI:15378"/>
        <dbReference type="ChEBI" id="CHEBI:16526"/>
        <dbReference type="ChEBI" id="CHEBI:17544"/>
        <dbReference type="EC" id="4.2.1.1"/>
    </reaction>
</comment>
<dbReference type="InterPro" id="IPR036874">
    <property type="entry name" value="Carbonic_anhydrase_sf"/>
</dbReference>
<accession>A0AAD4E2S6</accession>
<comment type="function">
    <text evidence="8">Reversible hydration of carbon dioxide.</text>
</comment>
<evidence type="ECO:0000256" key="1">
    <source>
        <dbReference type="ARBA" id="ARBA00006217"/>
    </source>
</evidence>
<dbReference type="Pfam" id="PF00484">
    <property type="entry name" value="Pro_CA"/>
    <property type="match status" value="1"/>
</dbReference>
<dbReference type="GO" id="GO:0071244">
    <property type="term" value="P:cellular response to carbon dioxide"/>
    <property type="evidence" value="ECO:0007669"/>
    <property type="project" value="TreeGrafter"/>
</dbReference>
<keyword evidence="10" id="KW-1185">Reference proteome</keyword>
<name>A0AAD4E2S6_9AGAM</name>
<organism evidence="9 10">
    <name type="scientific">Suillus fuscotomentosus</name>
    <dbReference type="NCBI Taxonomy" id="1912939"/>
    <lineage>
        <taxon>Eukaryota</taxon>
        <taxon>Fungi</taxon>
        <taxon>Dikarya</taxon>
        <taxon>Basidiomycota</taxon>
        <taxon>Agaricomycotina</taxon>
        <taxon>Agaricomycetes</taxon>
        <taxon>Agaricomycetidae</taxon>
        <taxon>Boletales</taxon>
        <taxon>Suillineae</taxon>
        <taxon>Suillaceae</taxon>
        <taxon>Suillus</taxon>
    </lineage>
</organism>
<evidence type="ECO:0000256" key="6">
    <source>
        <dbReference type="ARBA" id="ARBA00048348"/>
    </source>
</evidence>
<dbReference type="GeneID" id="64671443"/>
<reference evidence="9" key="1">
    <citation type="journal article" date="2020" name="New Phytol.">
        <title>Comparative genomics reveals dynamic genome evolution in host specialist ectomycorrhizal fungi.</title>
        <authorList>
            <person name="Lofgren L.A."/>
            <person name="Nguyen N.H."/>
            <person name="Vilgalys R."/>
            <person name="Ruytinx J."/>
            <person name="Liao H.L."/>
            <person name="Branco S."/>
            <person name="Kuo A."/>
            <person name="LaButti K."/>
            <person name="Lipzen A."/>
            <person name="Andreopoulos W."/>
            <person name="Pangilinan J."/>
            <person name="Riley R."/>
            <person name="Hundley H."/>
            <person name="Na H."/>
            <person name="Barry K."/>
            <person name="Grigoriev I.V."/>
            <person name="Stajich J.E."/>
            <person name="Kennedy P.G."/>
        </authorList>
    </citation>
    <scope>NUCLEOTIDE SEQUENCE</scope>
    <source>
        <strain evidence="9">FC203</strain>
    </source>
</reference>
<comment type="cofactor">
    <cofactor evidence="7">
        <name>Zn(2+)</name>
        <dbReference type="ChEBI" id="CHEBI:29105"/>
    </cofactor>
    <text evidence="7">Binds 1 zinc ion per subunit.</text>
</comment>
<keyword evidence="5 8" id="KW-0456">Lyase</keyword>
<dbReference type="EC" id="4.2.1.1" evidence="2 8"/>
<dbReference type="Gene3D" id="3.40.1050.10">
    <property type="entry name" value="Carbonic anhydrase"/>
    <property type="match status" value="2"/>
</dbReference>
<dbReference type="InterPro" id="IPR001765">
    <property type="entry name" value="Carbonic_anhydrase"/>
</dbReference>
<proteinExistence type="inferred from homology"/>
<evidence type="ECO:0000256" key="8">
    <source>
        <dbReference type="RuleBase" id="RU003956"/>
    </source>
</evidence>
<evidence type="ECO:0000256" key="4">
    <source>
        <dbReference type="ARBA" id="ARBA00022833"/>
    </source>
</evidence>
<gene>
    <name evidence="9" type="ORF">F5891DRAFT_981710</name>
</gene>
<dbReference type="Proteomes" id="UP001195769">
    <property type="component" value="Unassembled WGS sequence"/>
</dbReference>
<keyword evidence="4 7" id="KW-0862">Zinc</keyword>
<feature type="binding site" evidence="7">
    <location>
        <position position="71"/>
    </location>
    <ligand>
        <name>Zn(2+)</name>
        <dbReference type="ChEBI" id="CHEBI:29105"/>
    </ligand>
</feature>
<evidence type="ECO:0000256" key="3">
    <source>
        <dbReference type="ARBA" id="ARBA00022723"/>
    </source>
</evidence>
<feature type="binding site" evidence="7">
    <location>
        <position position="73"/>
    </location>
    <ligand>
        <name>Zn(2+)</name>
        <dbReference type="ChEBI" id="CHEBI:29105"/>
    </ligand>
</feature>
<dbReference type="PANTHER" id="PTHR11002">
    <property type="entry name" value="CARBONIC ANHYDRASE"/>
    <property type="match status" value="1"/>
</dbReference>
<dbReference type="AlphaFoldDB" id="A0AAD4E2S6"/>
<sequence>MPVRNELWASNGGSLQIGLVRAMMCWRVRPIQTLLNANEEWAQSVVRDIPDFFASHLPESQGISFEVWIGCSDSRVPESIITASEPGDIFVHRNVANQFHLHDDSALSVLSFAVKEVGVEHGEFLITLMMRSILSLMSTRLQQSFSSVTPTVEALNKVVKANIIKQVDNICKSEPNTTAWADPHVKKVTVYGWIYDLAEGRIKELVHNPQGFAPNSWFSMHSLLDFLEVALHVEGAQCIDFGTAPSELNDCDLIAEYRDQIMAKIRRCLE</sequence>
<dbReference type="SUPFAM" id="SSF53056">
    <property type="entry name" value="beta-carbonic anhydrase, cab"/>
    <property type="match status" value="1"/>
</dbReference>
<dbReference type="EMBL" id="JABBWK010000038">
    <property type="protein sequence ID" value="KAG1898552.1"/>
    <property type="molecule type" value="Genomic_DNA"/>
</dbReference>
<dbReference type="SMART" id="SM00947">
    <property type="entry name" value="Pro_CA"/>
    <property type="match status" value="1"/>
</dbReference>
<evidence type="ECO:0000256" key="2">
    <source>
        <dbReference type="ARBA" id="ARBA00012925"/>
    </source>
</evidence>
<dbReference type="GO" id="GO:0034599">
    <property type="term" value="P:cellular response to oxidative stress"/>
    <property type="evidence" value="ECO:0007669"/>
    <property type="project" value="TreeGrafter"/>
</dbReference>
<dbReference type="RefSeq" id="XP_041224128.1">
    <property type="nucleotide sequence ID" value="XM_041377145.1"/>
</dbReference>
<comment type="caution">
    <text evidence="9">The sequence shown here is derived from an EMBL/GenBank/DDBJ whole genome shotgun (WGS) entry which is preliminary data.</text>
</comment>
<evidence type="ECO:0000313" key="9">
    <source>
        <dbReference type="EMBL" id="KAG1898552.1"/>
    </source>
</evidence>